<dbReference type="SUPFAM" id="SSF51735">
    <property type="entry name" value="NAD(P)-binding Rossmann-fold domains"/>
    <property type="match status" value="1"/>
</dbReference>
<dbReference type="InterPro" id="IPR003781">
    <property type="entry name" value="CoA-bd"/>
</dbReference>
<keyword evidence="3" id="KW-0067">ATP-binding</keyword>
<dbReference type="InterPro" id="IPR032875">
    <property type="entry name" value="Succ_CoA_lig_flav_dom"/>
</dbReference>
<dbReference type="InterPro" id="IPR036291">
    <property type="entry name" value="NAD(P)-bd_dom_sf"/>
</dbReference>
<name>A0A0F9G0C1_9ZZZZ</name>
<keyword evidence="2" id="KW-0547">Nucleotide-binding</keyword>
<dbReference type="PANTHER" id="PTHR43334">
    <property type="entry name" value="ACETATE--COA LIGASE [ADP-FORMING]"/>
    <property type="match status" value="1"/>
</dbReference>
<sequence length="493" mass="55373">MKNNIVDLFVNPKSVAVIGASKNPTKGGHRITNNLVSNKFKGKIYPINPNSEGKLFGLEFKKSVLEIEDEIDLAIFYVPNQIIPNILEECIKKGIKGALIEASGFEEVGKKGLELRDQILKITDNFSKIRILGPNCMGISRIDRDSDIESDTMGGFFTSFAVFDNYTRGNVAVISQSGMLNGGYFMHIMEKYPDLGFRYSCSVGNKMDLSEIEFLEYFIDDPTVNVIAIYLESFKDPRKFIELCKKAKSVLNKTIILVKGGVTTQGQKASLSHTGALAENSQLIDAIVKQSGVIKAKNFFELFQFARTFSIMYKTGKKMPKHGNVAMISGSGGAGTVSADLAIQYGLNFPVLKEKAYKILVGLFPEWMPPNKFALVDIWPTMEKAMMNNVSRGVVMNSIYEALLNEDHIEGILNMMFCSERFQNMRIFDDIVENIRIASKPVFFWLIGEAREILKASRLLEKYNILHFQSLEDMIKNFGILVQESKNKNKNKN</sequence>
<accession>A0A0F9G0C1</accession>
<comment type="caution">
    <text evidence="5">The sequence shown here is derived from an EMBL/GenBank/DDBJ whole genome shotgun (WGS) entry which is preliminary data.</text>
</comment>
<feature type="domain" description="CoA-binding" evidence="4">
    <location>
        <begin position="9"/>
        <end position="105"/>
    </location>
</feature>
<dbReference type="AlphaFoldDB" id="A0A0F9G0C1"/>
<proteinExistence type="predicted"/>
<dbReference type="InterPro" id="IPR016102">
    <property type="entry name" value="Succinyl-CoA_synth-like"/>
</dbReference>
<dbReference type="Pfam" id="PF13380">
    <property type="entry name" value="CoA_binding_2"/>
    <property type="match status" value="1"/>
</dbReference>
<evidence type="ECO:0000256" key="1">
    <source>
        <dbReference type="ARBA" id="ARBA00022598"/>
    </source>
</evidence>
<keyword evidence="1" id="KW-0436">Ligase</keyword>
<dbReference type="Gene3D" id="3.40.50.261">
    <property type="entry name" value="Succinyl-CoA synthetase domains"/>
    <property type="match status" value="2"/>
</dbReference>
<dbReference type="EMBL" id="LAZR01021844">
    <property type="protein sequence ID" value="KKL83926.1"/>
    <property type="molecule type" value="Genomic_DNA"/>
</dbReference>
<evidence type="ECO:0000259" key="4">
    <source>
        <dbReference type="SMART" id="SM00881"/>
    </source>
</evidence>
<reference evidence="5" key="1">
    <citation type="journal article" date="2015" name="Nature">
        <title>Complex archaea that bridge the gap between prokaryotes and eukaryotes.</title>
        <authorList>
            <person name="Spang A."/>
            <person name="Saw J.H."/>
            <person name="Jorgensen S.L."/>
            <person name="Zaremba-Niedzwiedzka K."/>
            <person name="Martijn J."/>
            <person name="Lind A.E."/>
            <person name="van Eijk R."/>
            <person name="Schleper C."/>
            <person name="Guy L."/>
            <person name="Ettema T.J."/>
        </authorList>
    </citation>
    <scope>NUCLEOTIDE SEQUENCE</scope>
</reference>
<dbReference type="InterPro" id="IPR051538">
    <property type="entry name" value="Acyl-CoA_Synth/Transferase"/>
</dbReference>
<dbReference type="GO" id="GO:0005524">
    <property type="term" value="F:ATP binding"/>
    <property type="evidence" value="ECO:0007669"/>
    <property type="project" value="UniProtKB-KW"/>
</dbReference>
<dbReference type="PANTHER" id="PTHR43334:SF1">
    <property type="entry name" value="3-HYDROXYPROPIONATE--COA LIGASE [ADP-FORMING]"/>
    <property type="match status" value="1"/>
</dbReference>
<evidence type="ECO:0000313" key="5">
    <source>
        <dbReference type="EMBL" id="KKL83926.1"/>
    </source>
</evidence>
<dbReference type="GO" id="GO:0016874">
    <property type="term" value="F:ligase activity"/>
    <property type="evidence" value="ECO:0007669"/>
    <property type="project" value="UniProtKB-KW"/>
</dbReference>
<organism evidence="5">
    <name type="scientific">marine sediment metagenome</name>
    <dbReference type="NCBI Taxonomy" id="412755"/>
    <lineage>
        <taxon>unclassified sequences</taxon>
        <taxon>metagenomes</taxon>
        <taxon>ecological metagenomes</taxon>
    </lineage>
</organism>
<dbReference type="SMART" id="SM00881">
    <property type="entry name" value="CoA_binding"/>
    <property type="match status" value="1"/>
</dbReference>
<dbReference type="Pfam" id="PF13607">
    <property type="entry name" value="Succ_CoA_lig"/>
    <property type="match status" value="1"/>
</dbReference>
<gene>
    <name evidence="5" type="ORF">LCGC14_1969850</name>
</gene>
<protein>
    <recommendedName>
        <fullName evidence="4">CoA-binding domain-containing protein</fullName>
    </recommendedName>
</protein>
<dbReference type="Gene3D" id="3.40.50.720">
    <property type="entry name" value="NAD(P)-binding Rossmann-like Domain"/>
    <property type="match status" value="1"/>
</dbReference>
<evidence type="ECO:0000256" key="2">
    <source>
        <dbReference type="ARBA" id="ARBA00022741"/>
    </source>
</evidence>
<dbReference type="SUPFAM" id="SSF52210">
    <property type="entry name" value="Succinyl-CoA synthetase domains"/>
    <property type="match status" value="2"/>
</dbReference>
<evidence type="ECO:0000256" key="3">
    <source>
        <dbReference type="ARBA" id="ARBA00022840"/>
    </source>
</evidence>